<dbReference type="HOGENOM" id="CLU_037990_6_0_1"/>
<dbReference type="PANTHER" id="PTHR45036:SF1">
    <property type="entry name" value="METHYLTRANSFERASE LIKE 7A"/>
    <property type="match status" value="1"/>
</dbReference>
<dbReference type="Pfam" id="PF13489">
    <property type="entry name" value="Methyltransf_23"/>
    <property type="match status" value="1"/>
</dbReference>
<dbReference type="Gene3D" id="3.40.50.150">
    <property type="entry name" value="Vaccinia Virus protein VP39"/>
    <property type="match status" value="1"/>
</dbReference>
<dbReference type="PANTHER" id="PTHR45036">
    <property type="entry name" value="METHYLTRANSFERASE LIKE 7B"/>
    <property type="match status" value="1"/>
</dbReference>
<organism evidence="3">
    <name type="scientific">Chaetomium thermophilum (strain DSM 1495 / CBS 144.50 / IMI 039719)</name>
    <name type="common">Thermochaetoides thermophila</name>
    <dbReference type="NCBI Taxonomy" id="759272"/>
    <lineage>
        <taxon>Eukaryota</taxon>
        <taxon>Fungi</taxon>
        <taxon>Dikarya</taxon>
        <taxon>Ascomycota</taxon>
        <taxon>Pezizomycotina</taxon>
        <taxon>Sordariomycetes</taxon>
        <taxon>Sordariomycetidae</taxon>
        <taxon>Sordariales</taxon>
        <taxon>Chaetomiaceae</taxon>
        <taxon>Thermochaetoides</taxon>
    </lineage>
</organism>
<reference evidence="2 3" key="1">
    <citation type="journal article" date="2011" name="Cell">
        <title>Insight into structure and assembly of the nuclear pore complex by utilizing the genome of a eukaryotic thermophile.</title>
        <authorList>
            <person name="Amlacher S."/>
            <person name="Sarges P."/>
            <person name="Flemming D."/>
            <person name="van Noort V."/>
            <person name="Kunze R."/>
            <person name="Devos D.P."/>
            <person name="Arumugam M."/>
            <person name="Bork P."/>
            <person name="Hurt E."/>
        </authorList>
    </citation>
    <scope>NUCLEOTIDE SEQUENCE [LARGE SCALE GENOMIC DNA]</scope>
    <source>
        <strain evidence="3">DSM 1495 / CBS 144.50 / IMI 039719</strain>
    </source>
</reference>
<dbReference type="AlphaFoldDB" id="G0SEH2"/>
<dbReference type="eggNOG" id="KOG4300">
    <property type="taxonomic scope" value="Eukaryota"/>
</dbReference>
<dbReference type="GeneID" id="18260412"/>
<dbReference type="Proteomes" id="UP000008066">
    <property type="component" value="Unassembled WGS sequence"/>
</dbReference>
<dbReference type="InterPro" id="IPR029063">
    <property type="entry name" value="SAM-dependent_MTases_sf"/>
</dbReference>
<accession>G0SEH2</accession>
<keyword evidence="1" id="KW-0472">Membrane</keyword>
<protein>
    <submittedName>
        <fullName evidence="2">Uncharacterized protein</fullName>
    </submittedName>
</protein>
<dbReference type="RefSeq" id="XP_006696680.1">
    <property type="nucleotide sequence ID" value="XM_006696617.1"/>
</dbReference>
<proteinExistence type="predicted"/>
<dbReference type="OrthoDB" id="540004at2759"/>
<dbReference type="KEGG" id="cthr:CTHT_0063740"/>
<sequence>MLPPVLASLIDPWMFMGLALSYLPGTILRLVVARDFRTLFSWSRFQAAWFAAFWSRVGPEVRLNATKNVLPLLQGRVTAGVVPPEDSVPSSNPNDNPHPPIHGTLLELGPGSGMWVSLFSATSQRENRLGPIAKIYGVEPNTDVHPLLKTQVREAGLDKPSGGQTHYEIVPVGVESLAESGKVKPNSVDCIVTIMCLCSIPEPRKNMALLYNYLKPGGRWYVYEHVKCFQHQPWGMRVYQSFLNFLWPHIVGGCQMCRETGKWLREAGPWSQVDVHPLADEPWYYTMPHVIGVLTK</sequence>
<dbReference type="OMA" id="GPWEKID"/>
<keyword evidence="3" id="KW-1185">Reference proteome</keyword>
<dbReference type="EMBL" id="GL988046">
    <property type="protein sequence ID" value="EGS18349.1"/>
    <property type="molecule type" value="Genomic_DNA"/>
</dbReference>
<keyword evidence="1" id="KW-1133">Transmembrane helix</keyword>
<dbReference type="SUPFAM" id="SSF53335">
    <property type="entry name" value="S-adenosyl-L-methionine-dependent methyltransferases"/>
    <property type="match status" value="1"/>
</dbReference>
<dbReference type="InterPro" id="IPR052356">
    <property type="entry name" value="Thiol_S-MT"/>
</dbReference>
<evidence type="ECO:0000313" key="3">
    <source>
        <dbReference type="Proteomes" id="UP000008066"/>
    </source>
</evidence>
<feature type="transmembrane region" description="Helical" evidence="1">
    <location>
        <begin position="12"/>
        <end position="32"/>
    </location>
</feature>
<keyword evidence="1" id="KW-0812">Transmembrane</keyword>
<gene>
    <name evidence="2" type="ORF">CTHT_0063740</name>
</gene>
<name>G0SEH2_CHATD</name>
<evidence type="ECO:0000256" key="1">
    <source>
        <dbReference type="SAM" id="Phobius"/>
    </source>
</evidence>
<evidence type="ECO:0000313" key="2">
    <source>
        <dbReference type="EMBL" id="EGS18349.1"/>
    </source>
</evidence>